<dbReference type="HAMAP" id="MF_01463_B">
    <property type="entry name" value="SecD_B"/>
    <property type="match status" value="1"/>
</dbReference>
<feature type="transmembrane region" description="Helical" evidence="9">
    <location>
        <begin position="349"/>
        <end position="374"/>
    </location>
</feature>
<dbReference type="InterPro" id="IPR005791">
    <property type="entry name" value="SecD"/>
</dbReference>
<evidence type="ECO:0000256" key="4">
    <source>
        <dbReference type="ARBA" id="ARBA00022692"/>
    </source>
</evidence>
<dbReference type="Pfam" id="PF22599">
    <property type="entry name" value="SecDF_P1_head"/>
    <property type="match status" value="1"/>
</dbReference>
<feature type="transmembrane region" description="Helical" evidence="9">
    <location>
        <begin position="402"/>
        <end position="421"/>
    </location>
</feature>
<feature type="transmembrane region" description="Helical" evidence="9">
    <location>
        <begin position="427"/>
        <end position="445"/>
    </location>
</feature>
<dbReference type="EMBL" id="SDMQ01000005">
    <property type="protein sequence ID" value="TBT85508.1"/>
    <property type="molecule type" value="Genomic_DNA"/>
</dbReference>
<dbReference type="GO" id="GO:0015450">
    <property type="term" value="F:protein-transporting ATPase activity"/>
    <property type="evidence" value="ECO:0007669"/>
    <property type="project" value="InterPro"/>
</dbReference>
<dbReference type="OrthoDB" id="5240379at2"/>
<evidence type="ECO:0000256" key="7">
    <source>
        <dbReference type="ARBA" id="ARBA00023010"/>
    </source>
</evidence>
<evidence type="ECO:0000256" key="6">
    <source>
        <dbReference type="ARBA" id="ARBA00022989"/>
    </source>
</evidence>
<comment type="similarity">
    <text evidence="9">Belongs to the SecD/SecF family. SecD subfamily.</text>
</comment>
<reference evidence="14 15" key="1">
    <citation type="submission" date="2019-01" db="EMBL/GenBank/DDBJ databases">
        <title>Lactibacter flavus gen. nov., sp. nov., a novel bacterium of the family Propionibacteriaceae isolated from raw milk and dairy products.</title>
        <authorList>
            <person name="Huptas C."/>
            <person name="Wenning M."/>
            <person name="Breitenwieser F."/>
            <person name="Doll E."/>
            <person name="Von Neubeck M."/>
            <person name="Busse H.-J."/>
            <person name="Scherer S."/>
        </authorList>
    </citation>
    <scope>NUCLEOTIDE SEQUENCE [LARGE SCALE GENOMIC DNA]</scope>
    <source>
        <strain evidence="14 15">KCTC 33808</strain>
    </source>
</reference>
<evidence type="ECO:0000259" key="12">
    <source>
        <dbReference type="Pfam" id="PF21760"/>
    </source>
</evidence>
<evidence type="ECO:0000256" key="1">
    <source>
        <dbReference type="ARBA" id="ARBA00004651"/>
    </source>
</evidence>
<comment type="caution">
    <text evidence="9">Lacks conserved residue(s) required for the propagation of feature annotation.</text>
</comment>
<keyword evidence="7 9" id="KW-0811">Translocation</keyword>
<accession>A0A4Q9KFC2</accession>
<keyword evidence="8 9" id="KW-0472">Membrane</keyword>
<feature type="domain" description="Protein export membrane protein SecD/SecF C-terminal" evidence="11">
    <location>
        <begin position="282"/>
        <end position="454"/>
    </location>
</feature>
<gene>
    <name evidence="9 14" type="primary">secD</name>
    <name evidence="14" type="ORF">ET989_06930</name>
</gene>
<dbReference type="Gene3D" id="3.30.1360.200">
    <property type="match status" value="1"/>
</dbReference>
<evidence type="ECO:0000313" key="15">
    <source>
        <dbReference type="Proteomes" id="UP000292373"/>
    </source>
</evidence>
<feature type="region of interest" description="Disordered" evidence="10">
    <location>
        <begin position="103"/>
        <end position="124"/>
    </location>
</feature>
<keyword evidence="3 9" id="KW-1003">Cell membrane</keyword>
<feature type="transmembrane region" description="Helical" evidence="9">
    <location>
        <begin position="296"/>
        <end position="316"/>
    </location>
</feature>
<dbReference type="RefSeq" id="WP_131167849.1">
    <property type="nucleotide sequence ID" value="NZ_SDMQ01000005.1"/>
</dbReference>
<dbReference type="NCBIfam" id="TIGR00916">
    <property type="entry name" value="2A0604s01"/>
    <property type="match status" value="1"/>
</dbReference>
<dbReference type="GO" id="GO:0005886">
    <property type="term" value="C:plasma membrane"/>
    <property type="evidence" value="ECO:0007669"/>
    <property type="project" value="UniProtKB-SubCell"/>
</dbReference>
<dbReference type="NCBIfam" id="TIGR01129">
    <property type="entry name" value="secD"/>
    <property type="match status" value="1"/>
</dbReference>
<keyword evidence="5 9" id="KW-0653">Protein transport</keyword>
<dbReference type="Gene3D" id="3.30.70.3220">
    <property type="match status" value="1"/>
</dbReference>
<name>A0A4Q9KFC2_9ACTN</name>
<protein>
    <recommendedName>
        <fullName evidence="9">Protein translocase subunit SecD</fullName>
    </recommendedName>
</protein>
<dbReference type="PANTHER" id="PTHR30081:SF1">
    <property type="entry name" value="PROTEIN TRANSLOCASE SUBUNIT SECD"/>
    <property type="match status" value="1"/>
</dbReference>
<feature type="domain" description="SecDF P1 head subdomain" evidence="13">
    <location>
        <begin position="167"/>
        <end position="276"/>
    </location>
</feature>
<comment type="caution">
    <text evidence="14">The sequence shown here is derived from an EMBL/GenBank/DDBJ whole genome shotgun (WGS) entry which is preliminary data.</text>
</comment>
<evidence type="ECO:0000256" key="2">
    <source>
        <dbReference type="ARBA" id="ARBA00022448"/>
    </source>
</evidence>
<dbReference type="GO" id="GO:0065002">
    <property type="term" value="P:intracellular protein transmembrane transport"/>
    <property type="evidence" value="ECO:0007669"/>
    <property type="project" value="UniProtKB-UniRule"/>
</dbReference>
<comment type="subunit">
    <text evidence="9">Forms a complex with SecF. Part of the essential Sec protein translocation apparatus which comprises SecA, SecYEG and auxiliary proteins SecDF. Other proteins may also be involved.</text>
</comment>
<dbReference type="InterPro" id="IPR048634">
    <property type="entry name" value="SecD_SecF_C"/>
</dbReference>
<dbReference type="Pfam" id="PF02355">
    <property type="entry name" value="SecD_SecF_C"/>
    <property type="match status" value="1"/>
</dbReference>
<dbReference type="InterPro" id="IPR054384">
    <property type="entry name" value="SecDF_P1_head"/>
</dbReference>
<evidence type="ECO:0000256" key="3">
    <source>
        <dbReference type="ARBA" id="ARBA00022475"/>
    </source>
</evidence>
<evidence type="ECO:0000313" key="14">
    <source>
        <dbReference type="EMBL" id="TBT85508.1"/>
    </source>
</evidence>
<dbReference type="GO" id="GO:0043952">
    <property type="term" value="P:protein transport by the Sec complex"/>
    <property type="evidence" value="ECO:0007669"/>
    <property type="project" value="UniProtKB-UniRule"/>
</dbReference>
<evidence type="ECO:0000256" key="10">
    <source>
        <dbReference type="SAM" id="MobiDB-lite"/>
    </source>
</evidence>
<dbReference type="InterPro" id="IPR048631">
    <property type="entry name" value="SecD_1st"/>
</dbReference>
<feature type="domain" description="Protein translocase subunit SecDF P1" evidence="12">
    <location>
        <begin position="39"/>
        <end position="95"/>
    </location>
</feature>
<dbReference type="Proteomes" id="UP000292373">
    <property type="component" value="Unassembled WGS sequence"/>
</dbReference>
<proteinExistence type="inferred from homology"/>
<keyword evidence="15" id="KW-1185">Reference proteome</keyword>
<keyword evidence="2 9" id="KW-0813">Transport</keyword>
<evidence type="ECO:0000259" key="13">
    <source>
        <dbReference type="Pfam" id="PF22599"/>
    </source>
</evidence>
<dbReference type="SUPFAM" id="SSF82866">
    <property type="entry name" value="Multidrug efflux transporter AcrB transmembrane domain"/>
    <property type="match status" value="1"/>
</dbReference>
<dbReference type="Gene3D" id="1.20.1640.10">
    <property type="entry name" value="Multidrug efflux transporter AcrB transmembrane domain"/>
    <property type="match status" value="1"/>
</dbReference>
<evidence type="ECO:0000256" key="5">
    <source>
        <dbReference type="ARBA" id="ARBA00022927"/>
    </source>
</evidence>
<evidence type="ECO:0000259" key="11">
    <source>
        <dbReference type="Pfam" id="PF02355"/>
    </source>
</evidence>
<keyword evidence="6 9" id="KW-1133">Transmembrane helix</keyword>
<evidence type="ECO:0000256" key="9">
    <source>
        <dbReference type="HAMAP-Rule" id="MF_01463"/>
    </source>
</evidence>
<dbReference type="GO" id="GO:0006605">
    <property type="term" value="P:protein targeting"/>
    <property type="evidence" value="ECO:0007669"/>
    <property type="project" value="UniProtKB-UniRule"/>
</dbReference>
<dbReference type="InterPro" id="IPR022813">
    <property type="entry name" value="SecD/SecF_arch_bac"/>
</dbReference>
<dbReference type="AlphaFoldDB" id="A0A4Q9KFC2"/>
<feature type="transmembrane region" description="Helical" evidence="9">
    <location>
        <begin position="323"/>
        <end position="343"/>
    </location>
</feature>
<sequence>MALANSWAPKLGLDLRGGTTITLTARNTTGAGAVDPASLDQARTIIQQRVDSIGVGESEVAVVGNNQITVSVPNVAPAQLQEMVGQTAQLKFRPVYAAQQAVPGASSGLPLPPPDPRPTTAGETRPTVDEVLAWQPSARDLADFEAYQCGQDFPDVDDQVLITCDRDQTMKFLLYPAVIDGDMLTDAAAGIPQGGVNWIVTLSLNSEGGAIFEKVTGALAQKESPQNTFAIVLDGDVITYPSVERAIPGGEAQISGSFTQESATDLANVLKYGSLPLAFDLSEVSNVSPTLGGEQLRGGIIAGLIGLALVLIYSVVYYRALSVVVIASLVLAAVLTYQVMVLLGEGMGFALNLPGIAGAIVAIGMTADSFIIYFERIRDEVREGRSLRTAIETGWLGSRRTILIADAVSLLSAVVLFALAIGSVKGFAFTLGLTTLIDIAIVFFFTKPLVTLLGRTKYFGEGRRFSGFEAEHMGVQRRSPIRRLRAGAPKEA</sequence>
<organism evidence="14 15">
    <name type="scientific">Propioniciclava sinopodophylli</name>
    <dbReference type="NCBI Taxonomy" id="1837344"/>
    <lineage>
        <taxon>Bacteria</taxon>
        <taxon>Bacillati</taxon>
        <taxon>Actinomycetota</taxon>
        <taxon>Actinomycetes</taxon>
        <taxon>Propionibacteriales</taxon>
        <taxon>Propionibacteriaceae</taxon>
        <taxon>Propioniciclava</taxon>
    </lineage>
</organism>
<dbReference type="InterPro" id="IPR055344">
    <property type="entry name" value="SecD_SecF_C_bact"/>
</dbReference>
<comment type="function">
    <text evidence="9">Part of the Sec protein translocase complex. Interacts with the SecYEG preprotein conducting channel. SecDF uses the proton motive force (PMF) to complete protein translocation after the ATP-dependent function of SecA.</text>
</comment>
<comment type="subcellular location">
    <subcellularLocation>
        <location evidence="1 9">Cell membrane</location>
        <topology evidence="1 9">Multi-pass membrane protein</topology>
    </subcellularLocation>
</comment>
<evidence type="ECO:0000256" key="8">
    <source>
        <dbReference type="ARBA" id="ARBA00023136"/>
    </source>
</evidence>
<keyword evidence="4 9" id="KW-0812">Transmembrane</keyword>
<dbReference type="PANTHER" id="PTHR30081">
    <property type="entry name" value="PROTEIN-EXPORT MEMBRANE PROTEIN SEC"/>
    <property type="match status" value="1"/>
</dbReference>
<dbReference type="Pfam" id="PF21760">
    <property type="entry name" value="SecD_1st"/>
    <property type="match status" value="1"/>
</dbReference>